<comment type="caution">
    <text evidence="1">The sequence shown here is derived from an EMBL/GenBank/DDBJ whole genome shotgun (WGS) entry which is preliminary data.</text>
</comment>
<organism evidence="1 2">
    <name type="scientific">Phyllachora maydis</name>
    <dbReference type="NCBI Taxonomy" id="1825666"/>
    <lineage>
        <taxon>Eukaryota</taxon>
        <taxon>Fungi</taxon>
        <taxon>Dikarya</taxon>
        <taxon>Ascomycota</taxon>
        <taxon>Pezizomycotina</taxon>
        <taxon>Sordariomycetes</taxon>
        <taxon>Sordariomycetidae</taxon>
        <taxon>Phyllachorales</taxon>
        <taxon>Phyllachoraceae</taxon>
        <taxon>Phyllachora</taxon>
    </lineage>
</organism>
<dbReference type="PANTHER" id="PTHR28152:SF1">
    <property type="entry name" value="HYDROXYACYL-THIOESTER DEHYDRATASE TYPE 2, MITOCHONDRIAL"/>
    <property type="match status" value="1"/>
</dbReference>
<reference evidence="1" key="1">
    <citation type="journal article" date="2023" name="Mol. Plant Microbe Interact.">
        <title>Elucidating the Obligate Nature and Biological Capacity of an Invasive Fungal Corn Pathogen.</title>
        <authorList>
            <person name="MacCready J.S."/>
            <person name="Roggenkamp E.M."/>
            <person name="Gdanetz K."/>
            <person name="Chilvers M.I."/>
        </authorList>
    </citation>
    <scope>NUCLEOTIDE SEQUENCE</scope>
    <source>
        <strain evidence="1">PM02</strain>
    </source>
</reference>
<evidence type="ECO:0000313" key="1">
    <source>
        <dbReference type="EMBL" id="KAK2069223.1"/>
    </source>
</evidence>
<dbReference type="AlphaFoldDB" id="A0AAD9I1H1"/>
<name>A0AAD9I1H1_9PEZI</name>
<dbReference type="GO" id="GO:0005739">
    <property type="term" value="C:mitochondrion"/>
    <property type="evidence" value="ECO:0007669"/>
    <property type="project" value="TreeGrafter"/>
</dbReference>
<dbReference type="InterPro" id="IPR029069">
    <property type="entry name" value="HotDog_dom_sf"/>
</dbReference>
<dbReference type="Gene3D" id="3.10.129.10">
    <property type="entry name" value="Hotdog Thioesterase"/>
    <property type="match status" value="1"/>
</dbReference>
<dbReference type="Proteomes" id="UP001217918">
    <property type="component" value="Unassembled WGS sequence"/>
</dbReference>
<protein>
    <submittedName>
        <fullName evidence="1">Uncharacterized protein</fullName>
    </submittedName>
</protein>
<proteinExistence type="predicted"/>
<dbReference type="EMBL" id="JAQQPM010000003">
    <property type="protein sequence ID" value="KAK2069223.1"/>
    <property type="molecule type" value="Genomic_DNA"/>
</dbReference>
<keyword evidence="2" id="KW-1185">Reference proteome</keyword>
<sequence length="403" mass="44142">MQRLLPRRHTPRGRVRPVAPAIRYSTATTARPAFDPALYIEGARQRVAQRAPKVIYDHLSPTHSRLLDLALAPHLPAECQSSAAGPDTADGAWDDDGPVAALPPGHHLVYFPRQVGPPDGLMPDGTDRDHWPGGPFVRRMWAGGSVRWRHGVQAGAAMRLDGSPAWCVETVGEPVWKEGKGPGDDKVFVDVMRRYGPARHQDRLLGPARLGPRAFARHQADAGLAHIEETRKLVFLRPREEAVGAANSAAAKTVPARQAADSSFVLRPDAPLLFHFSALSYNAHAIHLDPGYARAHEGHADLLVHGPLTLVLLLAAVRAELGRLRGRDGRARGRTRWRVGRLDYRNLAPLYAGRELRVCWRRGEGCDARADEGRQAKMHVWIEGPAGGLAVKGRAELEPCGHR</sequence>
<accession>A0AAD9I1H1</accession>
<dbReference type="GO" id="GO:0019171">
    <property type="term" value="F:(3R)-hydroxyacyl-[acyl-carrier-protein] dehydratase activity"/>
    <property type="evidence" value="ECO:0007669"/>
    <property type="project" value="TreeGrafter"/>
</dbReference>
<dbReference type="InterPro" id="IPR052741">
    <property type="entry name" value="Mitochondrial_HTD2"/>
</dbReference>
<dbReference type="SUPFAM" id="SSF54637">
    <property type="entry name" value="Thioesterase/thiol ester dehydrase-isomerase"/>
    <property type="match status" value="1"/>
</dbReference>
<gene>
    <name evidence="1" type="ORF">P8C59_003820</name>
</gene>
<dbReference type="PANTHER" id="PTHR28152">
    <property type="entry name" value="HYDROXYACYL-THIOESTER DEHYDRATASE TYPE 2, MITOCHONDRIAL"/>
    <property type="match status" value="1"/>
</dbReference>
<evidence type="ECO:0000313" key="2">
    <source>
        <dbReference type="Proteomes" id="UP001217918"/>
    </source>
</evidence>